<evidence type="ECO:0000259" key="5">
    <source>
        <dbReference type="PROSITE" id="PS50240"/>
    </source>
</evidence>
<dbReference type="SMART" id="SM00020">
    <property type="entry name" value="Tryp_SPc"/>
    <property type="match status" value="1"/>
</dbReference>
<dbReference type="Gene3D" id="2.40.10.10">
    <property type="entry name" value="Trypsin-like serine proteases"/>
    <property type="match status" value="1"/>
</dbReference>
<dbReference type="GeneID" id="20820723"/>
<keyword evidence="2" id="KW-0843">Virulence</keyword>
<keyword evidence="1" id="KW-0732">Signal</keyword>
<keyword evidence="4" id="KW-0325">Glycoprotein</keyword>
<dbReference type="SUPFAM" id="SSF50494">
    <property type="entry name" value="Trypsin-like serine proteases"/>
    <property type="match status" value="1"/>
</dbReference>
<dbReference type="InterPro" id="IPR009003">
    <property type="entry name" value="Peptidase_S1_PA"/>
</dbReference>
<protein>
    <recommendedName>
        <fullName evidence="5">Peptidase S1 domain-containing protein</fullName>
    </recommendedName>
</protein>
<dbReference type="InterPro" id="IPR043504">
    <property type="entry name" value="Peptidase_S1_PA_chymotrypsin"/>
</dbReference>
<dbReference type="AlphaFoldDB" id="W4FCA3"/>
<dbReference type="EMBL" id="KI913320">
    <property type="protein sequence ID" value="ETV64358.1"/>
    <property type="molecule type" value="Genomic_DNA"/>
</dbReference>
<evidence type="ECO:0000256" key="2">
    <source>
        <dbReference type="ARBA" id="ARBA00023026"/>
    </source>
</evidence>
<dbReference type="OrthoDB" id="92105at2759"/>
<sequence>MISLPHALRSASTTNVIRDSIQSMYVTGLSENKSSAAFCSAALIAPMWLLTLAECVNASKWAAIASNSSLGDDGTERIEVDRWVLQPHYTNSSGYQQLALLELKTASQYAPANISWNDNLPDNSTLWVRGFDTSTSDKSLVETTAKLWRYDECDKFYYDHQEYGRTLNESMLCLRDSQCQQERGSAVMVNVNGTSRLIGLTYWQSGNTTIAPAVFLPITSAKEFIQSTLQATTSANSSTAWIDRPKPTNTNRLNTSTCWPNPNWSLSYKAYTHWFRHESIG</sequence>
<evidence type="ECO:0000256" key="4">
    <source>
        <dbReference type="ARBA" id="ARBA00023180"/>
    </source>
</evidence>
<dbReference type="PANTHER" id="PTHR24276:SF98">
    <property type="entry name" value="FI18310P1-RELATED"/>
    <property type="match status" value="1"/>
</dbReference>
<proteinExistence type="predicted"/>
<gene>
    <name evidence="6" type="ORF">H257_18727</name>
</gene>
<dbReference type="InterPro" id="IPR001254">
    <property type="entry name" value="Trypsin_dom"/>
</dbReference>
<dbReference type="RefSeq" id="XP_009846155.1">
    <property type="nucleotide sequence ID" value="XM_009847853.1"/>
</dbReference>
<dbReference type="PANTHER" id="PTHR24276">
    <property type="entry name" value="POLYSERASE-RELATED"/>
    <property type="match status" value="1"/>
</dbReference>
<keyword evidence="3" id="KW-1015">Disulfide bond</keyword>
<evidence type="ECO:0000256" key="1">
    <source>
        <dbReference type="ARBA" id="ARBA00022729"/>
    </source>
</evidence>
<name>W4FCA3_APHAT</name>
<reference evidence="6" key="1">
    <citation type="submission" date="2013-12" db="EMBL/GenBank/DDBJ databases">
        <title>The Genome Sequence of Aphanomyces astaci APO3.</title>
        <authorList>
            <consortium name="The Broad Institute Genomics Platform"/>
            <person name="Russ C."/>
            <person name="Tyler B."/>
            <person name="van West P."/>
            <person name="Dieguez-Uribeondo J."/>
            <person name="Young S.K."/>
            <person name="Zeng Q."/>
            <person name="Gargeya S."/>
            <person name="Fitzgerald M."/>
            <person name="Abouelleil A."/>
            <person name="Alvarado L."/>
            <person name="Chapman S.B."/>
            <person name="Gainer-Dewar J."/>
            <person name="Goldberg J."/>
            <person name="Griggs A."/>
            <person name="Gujja S."/>
            <person name="Hansen M."/>
            <person name="Howarth C."/>
            <person name="Imamovic A."/>
            <person name="Ireland A."/>
            <person name="Larimer J."/>
            <person name="McCowan C."/>
            <person name="Murphy C."/>
            <person name="Pearson M."/>
            <person name="Poon T.W."/>
            <person name="Priest M."/>
            <person name="Roberts A."/>
            <person name="Saif S."/>
            <person name="Shea T."/>
            <person name="Sykes S."/>
            <person name="Wortman J."/>
            <person name="Nusbaum C."/>
            <person name="Birren B."/>
        </authorList>
    </citation>
    <scope>NUCLEOTIDE SEQUENCE [LARGE SCALE GENOMIC DNA]</scope>
    <source>
        <strain evidence="6">APO3</strain>
    </source>
</reference>
<dbReference type="Pfam" id="PF00089">
    <property type="entry name" value="Trypsin"/>
    <property type="match status" value="1"/>
</dbReference>
<evidence type="ECO:0000256" key="3">
    <source>
        <dbReference type="ARBA" id="ARBA00023157"/>
    </source>
</evidence>
<dbReference type="GO" id="GO:0006508">
    <property type="term" value="P:proteolysis"/>
    <property type="evidence" value="ECO:0007669"/>
    <property type="project" value="InterPro"/>
</dbReference>
<evidence type="ECO:0000313" key="6">
    <source>
        <dbReference type="EMBL" id="ETV64358.1"/>
    </source>
</evidence>
<dbReference type="STRING" id="112090.W4FCA3"/>
<dbReference type="PROSITE" id="PS50240">
    <property type="entry name" value="TRYPSIN_DOM"/>
    <property type="match status" value="1"/>
</dbReference>
<dbReference type="GO" id="GO:0004252">
    <property type="term" value="F:serine-type endopeptidase activity"/>
    <property type="evidence" value="ECO:0007669"/>
    <property type="project" value="InterPro"/>
</dbReference>
<accession>W4FCA3</accession>
<dbReference type="VEuPathDB" id="FungiDB:H257_18727"/>
<organism evidence="6">
    <name type="scientific">Aphanomyces astaci</name>
    <name type="common">Crayfish plague agent</name>
    <dbReference type="NCBI Taxonomy" id="112090"/>
    <lineage>
        <taxon>Eukaryota</taxon>
        <taxon>Sar</taxon>
        <taxon>Stramenopiles</taxon>
        <taxon>Oomycota</taxon>
        <taxon>Saprolegniomycetes</taxon>
        <taxon>Saprolegniales</taxon>
        <taxon>Verrucalvaceae</taxon>
        <taxon>Aphanomyces</taxon>
    </lineage>
</organism>
<dbReference type="InterPro" id="IPR050430">
    <property type="entry name" value="Peptidase_S1"/>
</dbReference>
<feature type="domain" description="Peptidase S1" evidence="5">
    <location>
        <begin position="1"/>
        <end position="230"/>
    </location>
</feature>